<dbReference type="EMBL" id="MPUH01000120">
    <property type="protein sequence ID" value="OMJ89681.1"/>
    <property type="molecule type" value="Genomic_DNA"/>
</dbReference>
<organism evidence="1 2">
    <name type="scientific">Stentor coeruleus</name>
    <dbReference type="NCBI Taxonomy" id="5963"/>
    <lineage>
        <taxon>Eukaryota</taxon>
        <taxon>Sar</taxon>
        <taxon>Alveolata</taxon>
        <taxon>Ciliophora</taxon>
        <taxon>Postciliodesmatophora</taxon>
        <taxon>Heterotrichea</taxon>
        <taxon>Heterotrichida</taxon>
        <taxon>Stentoridae</taxon>
        <taxon>Stentor</taxon>
    </lineage>
</organism>
<keyword evidence="2" id="KW-1185">Reference proteome</keyword>
<proteinExistence type="predicted"/>
<sequence>MLAFLTKSRCVFRSYSKSDNLRTAFFKSNMLTPQELADAGKLVSQLNIIELRVHYGKEEVFKNYIFNLTSKLYLMKSEDMISLMVSLIKNPEFRDHKNSYGLWPAMCRALNARSESLSLEHIIDVIHSVCFMRIGVSMTLELVNSIKNHIENFTSSDFASLPLNKYNSLLWSIGIKKIGSERLYRTIFDSFMQHKDFEHLSYDNLALHYYLFSTNTNIAKMKEITMPLEIILTKALLDDAPKSFNEFIDIVYYLIEAKHTSKENLELIYEKTYQKFKENPLNSSIIMRLVNNDVEWSPKITEYIVESIKKSLNLFNITELATIYMCSFFENQNELKLKVLDEMKYKNISGSMLSFARFEKLLNNIFLTKDYAKDFWPIFHKYCVRILEEPLISDNLLLKIMSWLMHLKINSQDCINLFIKRILTEKRLPYYHSRDLMNLAIIVANYEPLATKEFMRIVDNKLFDSSHNMEYTEISRSLYFFTHINRLGFETNELLVKRLLDRDTTNQEPDEFSLACQAAVMNNSIDFCKKSITFARILMGFKDINENNLKIGEILRKPGNQFSMPLQVVIRLGWMMTFMNIKDSRIFNTGLYQKFEQFTYDDSWFNNYLSIRTHYLDAHHMYLLMQILAINAYERPESIELLKRFNEKMLPKVEEYTYNLVSEEKLGIYKQIAELARNNDLAVDEQSSVIFGNVVKLKIEGRPVFYYLGENYNFQSQNFVSALNDTNLIGIYKMREKMLKALKIETIELYHGDWTQRKEEDKVAFLKSLKTT</sequence>
<gene>
    <name evidence="1" type="ORF">SteCoe_8133</name>
</gene>
<dbReference type="Proteomes" id="UP000187209">
    <property type="component" value="Unassembled WGS sequence"/>
</dbReference>
<evidence type="ECO:0000313" key="2">
    <source>
        <dbReference type="Proteomes" id="UP000187209"/>
    </source>
</evidence>
<evidence type="ECO:0000313" key="1">
    <source>
        <dbReference type="EMBL" id="OMJ89681.1"/>
    </source>
</evidence>
<comment type="caution">
    <text evidence="1">The sequence shown here is derived from an EMBL/GenBank/DDBJ whole genome shotgun (WGS) entry which is preliminary data.</text>
</comment>
<accession>A0A1R2CL22</accession>
<reference evidence="1 2" key="1">
    <citation type="submission" date="2016-11" db="EMBL/GenBank/DDBJ databases">
        <title>The macronuclear genome of Stentor coeruleus: a giant cell with tiny introns.</title>
        <authorList>
            <person name="Slabodnick M."/>
            <person name="Ruby J.G."/>
            <person name="Reiff S.B."/>
            <person name="Swart E.C."/>
            <person name="Gosai S."/>
            <person name="Prabakaran S."/>
            <person name="Witkowska E."/>
            <person name="Larue G.E."/>
            <person name="Fisher S."/>
            <person name="Freeman R.M."/>
            <person name="Gunawardena J."/>
            <person name="Chu W."/>
            <person name="Stover N.A."/>
            <person name="Gregory B.D."/>
            <person name="Nowacki M."/>
            <person name="Derisi J."/>
            <person name="Roy S.W."/>
            <person name="Marshall W.F."/>
            <person name="Sood P."/>
        </authorList>
    </citation>
    <scope>NUCLEOTIDE SEQUENCE [LARGE SCALE GENOMIC DNA]</scope>
    <source>
        <strain evidence="1">WM001</strain>
    </source>
</reference>
<protein>
    <recommendedName>
        <fullName evidence="3">RAP domain-containing protein</fullName>
    </recommendedName>
</protein>
<evidence type="ECO:0008006" key="3">
    <source>
        <dbReference type="Google" id="ProtNLM"/>
    </source>
</evidence>
<dbReference type="AlphaFoldDB" id="A0A1R2CL22"/>
<name>A0A1R2CL22_9CILI</name>